<protein>
    <recommendedName>
        <fullName evidence="1">HD-GYP domain-containing protein</fullName>
    </recommendedName>
</protein>
<feature type="domain" description="HD-GYP" evidence="1">
    <location>
        <begin position="109"/>
        <end position="305"/>
    </location>
</feature>
<dbReference type="InterPro" id="IPR003607">
    <property type="entry name" value="HD/PDEase_dom"/>
</dbReference>
<name>A0A644X6N1_9ZZZZ</name>
<sequence>MRLVPLESVRINSYLAKTLYDIEGRVLLNEGTKINTALIEKLRSFNIDLLYIIDDLSNDDIKNIIKPDLRNKALELINSTFKNAEISGLSNDNDEYLKSVYLLAEELLDAILSNDDLLPYLVDIRNLNLNTYNHCVNVAIISLVVGINLKLNRTELLNLATGALIHDIGKAFIYKGLVMKDAPLTYDEFELMKNHCQKGYNYIENNAFINNDIKMIVLQHHERIDGLGYPNGLFGNQINKLAKIVSIADIYDMLTSQKYYIQSMCASDALEYIMSHAGTIFDFNIVKVFSKVIVPFPYGTVVRLSNGDLGIVKETFSNFPLRPNIKIIKSNIKENEGTTISLINELSIVISHIEKVV</sequence>
<dbReference type="InterPro" id="IPR037522">
    <property type="entry name" value="HD_GYP_dom"/>
</dbReference>
<comment type="caution">
    <text evidence="2">The sequence shown here is derived from an EMBL/GenBank/DDBJ whole genome shotgun (WGS) entry which is preliminary data.</text>
</comment>
<evidence type="ECO:0000259" key="1">
    <source>
        <dbReference type="PROSITE" id="PS51832"/>
    </source>
</evidence>
<dbReference type="CDD" id="cd00077">
    <property type="entry name" value="HDc"/>
    <property type="match status" value="1"/>
</dbReference>
<reference evidence="2" key="1">
    <citation type="submission" date="2019-08" db="EMBL/GenBank/DDBJ databases">
        <authorList>
            <person name="Kucharzyk K."/>
            <person name="Murdoch R.W."/>
            <person name="Higgins S."/>
            <person name="Loffler F."/>
        </authorList>
    </citation>
    <scope>NUCLEOTIDE SEQUENCE</scope>
</reference>
<dbReference type="Pfam" id="PF13487">
    <property type="entry name" value="HD_5"/>
    <property type="match status" value="1"/>
</dbReference>
<gene>
    <name evidence="2" type="ORF">SDC9_58079</name>
</gene>
<dbReference type="Gene3D" id="1.10.3210.10">
    <property type="entry name" value="Hypothetical protein af1432"/>
    <property type="match status" value="1"/>
</dbReference>
<dbReference type="PROSITE" id="PS51832">
    <property type="entry name" value="HD_GYP"/>
    <property type="match status" value="1"/>
</dbReference>
<dbReference type="SMART" id="SM00471">
    <property type="entry name" value="HDc"/>
    <property type="match status" value="1"/>
</dbReference>
<proteinExistence type="predicted"/>
<dbReference type="PANTHER" id="PTHR43155:SF2">
    <property type="entry name" value="CYCLIC DI-GMP PHOSPHODIESTERASE PA4108"/>
    <property type="match status" value="1"/>
</dbReference>
<dbReference type="SUPFAM" id="SSF109604">
    <property type="entry name" value="HD-domain/PDEase-like"/>
    <property type="match status" value="1"/>
</dbReference>
<accession>A0A644X6N1</accession>
<dbReference type="AlphaFoldDB" id="A0A644X6N1"/>
<organism evidence="2">
    <name type="scientific">bioreactor metagenome</name>
    <dbReference type="NCBI Taxonomy" id="1076179"/>
    <lineage>
        <taxon>unclassified sequences</taxon>
        <taxon>metagenomes</taxon>
        <taxon>ecological metagenomes</taxon>
    </lineage>
</organism>
<dbReference type="EMBL" id="VSSQ01001871">
    <property type="protein sequence ID" value="MPM11729.1"/>
    <property type="molecule type" value="Genomic_DNA"/>
</dbReference>
<dbReference type="PANTHER" id="PTHR43155">
    <property type="entry name" value="CYCLIC DI-GMP PHOSPHODIESTERASE PA4108-RELATED"/>
    <property type="match status" value="1"/>
</dbReference>
<evidence type="ECO:0000313" key="2">
    <source>
        <dbReference type="EMBL" id="MPM11729.1"/>
    </source>
</evidence>